<feature type="domain" description="EfeO-type cupredoxin-like" evidence="1">
    <location>
        <begin position="75"/>
        <end position="157"/>
    </location>
</feature>
<organism evidence="2 3">
    <name type="scientific">Methanosarcina flavescens</name>
    <dbReference type="NCBI Taxonomy" id="1715806"/>
    <lineage>
        <taxon>Archaea</taxon>
        <taxon>Methanobacteriati</taxon>
        <taxon>Methanobacteriota</taxon>
        <taxon>Stenosarchaea group</taxon>
        <taxon>Methanomicrobia</taxon>
        <taxon>Methanosarcinales</taxon>
        <taxon>Methanosarcinaceae</taxon>
        <taxon>Methanosarcina</taxon>
    </lineage>
</organism>
<dbReference type="PANTHER" id="PTHR36507">
    <property type="entry name" value="BLL1555 PROTEIN"/>
    <property type="match status" value="1"/>
</dbReference>
<dbReference type="InterPro" id="IPR008972">
    <property type="entry name" value="Cupredoxin"/>
</dbReference>
<sequence>MADNGTMQEQPVPTNYTLPGGENQTFIHIIFDDPQLEGLEILDFDNATAAMAENVTGMENITGMENMTGMNEVVAAGRKNVEVSINNFAFNPESVTISTGDTVRWTNLDSANHTATGSTFDSGILQEGESYEFQFTDAGTYEYSCLIHPSMRGSVIVEEK</sequence>
<proteinExistence type="predicted"/>
<dbReference type="InterPro" id="IPR052721">
    <property type="entry name" value="ET_Amicyanin"/>
</dbReference>
<dbReference type="InterPro" id="IPR035668">
    <property type="entry name" value="Amicyanin"/>
</dbReference>
<evidence type="ECO:0000313" key="3">
    <source>
        <dbReference type="Proteomes" id="UP000053087"/>
    </source>
</evidence>
<gene>
    <name evidence="2" type="ORF">AOB57_006055</name>
</gene>
<dbReference type="SUPFAM" id="SSF49503">
    <property type="entry name" value="Cupredoxins"/>
    <property type="match status" value="1"/>
</dbReference>
<dbReference type="Proteomes" id="UP000053087">
    <property type="component" value="Chromosome"/>
</dbReference>
<accession>A0A660HW61</accession>
<keyword evidence="3" id="KW-1185">Reference proteome</keyword>
<dbReference type="KEGG" id="mfz:AOB57_006055"/>
<dbReference type="EMBL" id="CP032683">
    <property type="protein sequence ID" value="AYK16339.1"/>
    <property type="molecule type" value="Genomic_DNA"/>
</dbReference>
<protein>
    <submittedName>
        <fullName evidence="2">Copper-binding protein</fullName>
    </submittedName>
</protein>
<dbReference type="Pfam" id="PF13473">
    <property type="entry name" value="Cupredoxin_1"/>
    <property type="match status" value="1"/>
</dbReference>
<name>A0A660HW61_9EURY</name>
<reference evidence="2 3" key="1">
    <citation type="journal article" date="2016" name="Int. J. Syst. Evol. Microbiol.">
        <title>Methanosarcina flavescens sp. nov., a methanogenic archaeon isolated from a full-scale anaerobic digester.</title>
        <authorList>
            <person name="Kern T."/>
            <person name="Fischer M.A."/>
            <person name="Deppenmeier U."/>
            <person name="Schmitz R.A."/>
            <person name="Rother M."/>
        </authorList>
    </citation>
    <scope>NUCLEOTIDE SEQUENCE [LARGE SCALE GENOMIC DNA]</scope>
    <source>
        <strain evidence="2 3">E03.2</strain>
    </source>
</reference>
<dbReference type="Gene3D" id="2.60.40.420">
    <property type="entry name" value="Cupredoxins - blue copper proteins"/>
    <property type="match status" value="1"/>
</dbReference>
<evidence type="ECO:0000259" key="1">
    <source>
        <dbReference type="Pfam" id="PF13473"/>
    </source>
</evidence>
<evidence type="ECO:0000313" key="2">
    <source>
        <dbReference type="EMBL" id="AYK16339.1"/>
    </source>
</evidence>
<dbReference type="CDD" id="cd13921">
    <property type="entry name" value="Amicyanin"/>
    <property type="match status" value="1"/>
</dbReference>
<dbReference type="InterPro" id="IPR028096">
    <property type="entry name" value="EfeO_Cupredoxin"/>
</dbReference>
<dbReference type="PANTHER" id="PTHR36507:SF1">
    <property type="entry name" value="BLL1555 PROTEIN"/>
    <property type="match status" value="1"/>
</dbReference>
<dbReference type="OrthoDB" id="11836at2157"/>
<dbReference type="AlphaFoldDB" id="A0A660HW61"/>